<evidence type="ECO:0000313" key="9">
    <source>
        <dbReference type="EMBL" id="MBO4138724.1"/>
    </source>
</evidence>
<feature type="transmembrane region" description="Helical" evidence="6">
    <location>
        <begin position="176"/>
        <end position="198"/>
    </location>
</feature>
<dbReference type="GO" id="GO:0005507">
    <property type="term" value="F:copper ion binding"/>
    <property type="evidence" value="ECO:0007669"/>
    <property type="project" value="InterPro"/>
</dbReference>
<evidence type="ECO:0000259" key="8">
    <source>
        <dbReference type="Pfam" id="PF04234"/>
    </source>
</evidence>
<comment type="subcellular location">
    <subcellularLocation>
        <location evidence="1">Cell envelope</location>
    </subcellularLocation>
</comment>
<keyword evidence="2" id="KW-0479">Metal-binding</keyword>
<dbReference type="GO" id="GO:0006825">
    <property type="term" value="P:copper ion transport"/>
    <property type="evidence" value="ECO:0007669"/>
    <property type="project" value="InterPro"/>
</dbReference>
<dbReference type="GO" id="GO:0005886">
    <property type="term" value="C:plasma membrane"/>
    <property type="evidence" value="ECO:0007669"/>
    <property type="project" value="TreeGrafter"/>
</dbReference>
<reference evidence="10 11" key="1">
    <citation type="submission" date="2016-06" db="EMBL/GenBank/DDBJ databases">
        <authorList>
            <person name="Varghese N."/>
            <person name="Submissions Spin"/>
        </authorList>
    </citation>
    <scope>NUCLEOTIDE SEQUENCE [LARGE SCALE GENOMIC DNA]</scope>
    <source>
        <strain evidence="10 11">DSM 45142</strain>
    </source>
</reference>
<reference evidence="9" key="2">
    <citation type="submission" date="2021-03" db="EMBL/GenBank/DDBJ databases">
        <title>X isolated from Micromonospora tulbaghiae.</title>
        <authorList>
            <person name="Stennett H.L."/>
        </authorList>
    </citation>
    <scope>NUCLEOTIDE SEQUENCE</scope>
    <source>
        <strain evidence="9">28M1-20</strain>
    </source>
</reference>
<dbReference type="Proteomes" id="UP000199405">
    <property type="component" value="Unassembled WGS sequence"/>
</dbReference>
<sequence length="208" mass="20546">MRTRSVTALLAAVLTALLLVPATPAAAHNSLQGATPARDARLTAAPTQVTLRFLQRLNPSFTTITVSDAGQRKVPTSAPAVDGVTGTVTIDEPLGNGTYTVAYRVVSRDGHPVQGSYRFTVADPAAPAPSASASAAAPASTGADTAAGAGSASGGPSAVDEPDASGPRAGDDGPPVALLAGGAVAGLLVVAGIALLVARRARARRTDH</sequence>
<evidence type="ECO:0000256" key="7">
    <source>
        <dbReference type="SAM" id="SignalP"/>
    </source>
</evidence>
<protein>
    <submittedName>
        <fullName evidence="9">Copper resistance protein CopC</fullName>
    </submittedName>
</protein>
<dbReference type="AlphaFoldDB" id="A0AAW4JBQ4"/>
<dbReference type="Gene3D" id="2.60.40.1220">
    <property type="match status" value="1"/>
</dbReference>
<dbReference type="InterPro" id="IPR032694">
    <property type="entry name" value="CopC/D"/>
</dbReference>
<dbReference type="GO" id="GO:0042597">
    <property type="term" value="C:periplasmic space"/>
    <property type="evidence" value="ECO:0007669"/>
    <property type="project" value="InterPro"/>
</dbReference>
<proteinExistence type="predicted"/>
<dbReference type="PANTHER" id="PTHR34820:SF4">
    <property type="entry name" value="INNER MEMBRANE PROTEIN YEBZ"/>
    <property type="match status" value="1"/>
</dbReference>
<evidence type="ECO:0000256" key="2">
    <source>
        <dbReference type="ARBA" id="ARBA00022723"/>
    </source>
</evidence>
<keyword evidence="11" id="KW-1185">Reference proteome</keyword>
<gene>
    <name evidence="10" type="ORF">GA0070562_2365</name>
    <name evidence="9" type="ORF">J5U46_00970</name>
</gene>
<feature type="region of interest" description="Disordered" evidence="5">
    <location>
        <begin position="124"/>
        <end position="173"/>
    </location>
</feature>
<keyword evidence="3 7" id="KW-0732">Signal</keyword>
<dbReference type="InterPro" id="IPR007348">
    <property type="entry name" value="CopC_dom"/>
</dbReference>
<dbReference type="InterPro" id="IPR014756">
    <property type="entry name" value="Ig_E-set"/>
</dbReference>
<dbReference type="InterPro" id="IPR014755">
    <property type="entry name" value="Cu-Rt/internalin_Ig-like"/>
</dbReference>
<accession>A0AAW4JBQ4</accession>
<dbReference type="GO" id="GO:0046688">
    <property type="term" value="P:response to copper ion"/>
    <property type="evidence" value="ECO:0007669"/>
    <property type="project" value="InterPro"/>
</dbReference>
<evidence type="ECO:0000256" key="5">
    <source>
        <dbReference type="SAM" id="MobiDB-lite"/>
    </source>
</evidence>
<dbReference type="RefSeq" id="WP_091417270.1">
    <property type="nucleotide sequence ID" value="NZ_FMCQ01000002.1"/>
</dbReference>
<evidence type="ECO:0000256" key="1">
    <source>
        <dbReference type="ARBA" id="ARBA00004196"/>
    </source>
</evidence>
<dbReference type="GO" id="GO:0030313">
    <property type="term" value="C:cell envelope"/>
    <property type="evidence" value="ECO:0007669"/>
    <property type="project" value="UniProtKB-SubCell"/>
</dbReference>
<dbReference type="PANTHER" id="PTHR34820">
    <property type="entry name" value="INNER MEMBRANE PROTEIN YEBZ"/>
    <property type="match status" value="1"/>
</dbReference>
<feature type="chain" id="PRO_5043363576" evidence="7">
    <location>
        <begin position="28"/>
        <end position="208"/>
    </location>
</feature>
<dbReference type="EMBL" id="JAGFVQ010000001">
    <property type="protein sequence ID" value="MBO4138724.1"/>
    <property type="molecule type" value="Genomic_DNA"/>
</dbReference>
<evidence type="ECO:0000256" key="4">
    <source>
        <dbReference type="ARBA" id="ARBA00023008"/>
    </source>
</evidence>
<dbReference type="EMBL" id="FMCQ01000002">
    <property type="protein sequence ID" value="SCE75656.1"/>
    <property type="molecule type" value="Genomic_DNA"/>
</dbReference>
<evidence type="ECO:0000256" key="3">
    <source>
        <dbReference type="ARBA" id="ARBA00022729"/>
    </source>
</evidence>
<keyword evidence="6" id="KW-1133">Transmembrane helix</keyword>
<keyword evidence="6" id="KW-0472">Membrane</keyword>
<feature type="domain" description="CopC" evidence="8">
    <location>
        <begin position="28"/>
        <end position="121"/>
    </location>
</feature>
<comment type="caution">
    <text evidence="9">The sequence shown here is derived from an EMBL/GenBank/DDBJ whole genome shotgun (WGS) entry which is preliminary data.</text>
</comment>
<keyword evidence="4" id="KW-0186">Copper</keyword>
<dbReference type="Pfam" id="PF04234">
    <property type="entry name" value="CopC"/>
    <property type="match status" value="1"/>
</dbReference>
<evidence type="ECO:0000313" key="12">
    <source>
        <dbReference type="Proteomes" id="UP000669887"/>
    </source>
</evidence>
<feature type="signal peptide" evidence="7">
    <location>
        <begin position="1"/>
        <end position="27"/>
    </location>
</feature>
<name>A0AAW4JBQ4_9ACTN</name>
<keyword evidence="6" id="KW-0812">Transmembrane</keyword>
<dbReference type="SUPFAM" id="SSF81296">
    <property type="entry name" value="E set domains"/>
    <property type="match status" value="1"/>
</dbReference>
<organism evidence="9 12">
    <name type="scientific">Micromonospora tulbaghiae</name>
    <dbReference type="NCBI Taxonomy" id="479978"/>
    <lineage>
        <taxon>Bacteria</taxon>
        <taxon>Bacillati</taxon>
        <taxon>Actinomycetota</taxon>
        <taxon>Actinomycetes</taxon>
        <taxon>Micromonosporales</taxon>
        <taxon>Micromonosporaceae</taxon>
        <taxon>Micromonospora</taxon>
    </lineage>
</organism>
<dbReference type="GeneID" id="93469151"/>
<evidence type="ECO:0000256" key="6">
    <source>
        <dbReference type="SAM" id="Phobius"/>
    </source>
</evidence>
<dbReference type="Proteomes" id="UP000669887">
    <property type="component" value="Unassembled WGS sequence"/>
</dbReference>
<feature type="compositionally biased region" description="Low complexity" evidence="5">
    <location>
        <begin position="124"/>
        <end position="158"/>
    </location>
</feature>
<evidence type="ECO:0000313" key="10">
    <source>
        <dbReference type="EMBL" id="SCE75656.1"/>
    </source>
</evidence>
<evidence type="ECO:0000313" key="11">
    <source>
        <dbReference type="Proteomes" id="UP000199405"/>
    </source>
</evidence>